<accession>A0ACC0D9D9</accession>
<protein>
    <submittedName>
        <fullName evidence="1">Uncharacterized protein</fullName>
    </submittedName>
</protein>
<proteinExistence type="predicted"/>
<dbReference type="Proteomes" id="UP001497680">
    <property type="component" value="Unassembled WGS sequence"/>
</dbReference>
<organism evidence="1 2">
    <name type="scientific">Hypoxylon rubiginosum</name>
    <dbReference type="NCBI Taxonomy" id="110542"/>
    <lineage>
        <taxon>Eukaryota</taxon>
        <taxon>Fungi</taxon>
        <taxon>Dikarya</taxon>
        <taxon>Ascomycota</taxon>
        <taxon>Pezizomycotina</taxon>
        <taxon>Sordariomycetes</taxon>
        <taxon>Xylariomycetidae</taxon>
        <taxon>Xylariales</taxon>
        <taxon>Hypoxylaceae</taxon>
        <taxon>Hypoxylon</taxon>
    </lineage>
</organism>
<keyword evidence="2" id="KW-1185">Reference proteome</keyword>
<reference evidence="1 2" key="1">
    <citation type="journal article" date="2022" name="New Phytol.">
        <title>Ecological generalism drives hyperdiversity of secondary metabolite gene clusters in xylarialean endophytes.</title>
        <authorList>
            <person name="Franco M.E.E."/>
            <person name="Wisecaver J.H."/>
            <person name="Arnold A.E."/>
            <person name="Ju Y.M."/>
            <person name="Slot J.C."/>
            <person name="Ahrendt S."/>
            <person name="Moore L.P."/>
            <person name="Eastman K.E."/>
            <person name="Scott K."/>
            <person name="Konkel Z."/>
            <person name="Mondo S.J."/>
            <person name="Kuo A."/>
            <person name="Hayes R.D."/>
            <person name="Haridas S."/>
            <person name="Andreopoulos B."/>
            <person name="Riley R."/>
            <person name="LaButti K."/>
            <person name="Pangilinan J."/>
            <person name="Lipzen A."/>
            <person name="Amirebrahimi M."/>
            <person name="Yan J."/>
            <person name="Adam C."/>
            <person name="Keymanesh K."/>
            <person name="Ng V."/>
            <person name="Louie K."/>
            <person name="Northen T."/>
            <person name="Drula E."/>
            <person name="Henrissat B."/>
            <person name="Hsieh H.M."/>
            <person name="Youens-Clark K."/>
            <person name="Lutzoni F."/>
            <person name="Miadlikowska J."/>
            <person name="Eastwood D.C."/>
            <person name="Hamelin R.C."/>
            <person name="Grigoriev I.V."/>
            <person name="U'Ren J.M."/>
        </authorList>
    </citation>
    <scope>NUCLEOTIDE SEQUENCE [LARGE SCALE GENOMIC DNA]</scope>
    <source>
        <strain evidence="1 2">ER1909</strain>
    </source>
</reference>
<evidence type="ECO:0000313" key="1">
    <source>
        <dbReference type="EMBL" id="KAI6089353.1"/>
    </source>
</evidence>
<sequence>MSNMSRNNSSTTLVGFSVHQPALGAALQFIPAMGTKQLDEMIDAYVPGNKPIQDKRAAVSMEFYQHVCQTGDMFKFFTVYPSLGSTTESPASSMLDSGYASSNFTSPIMSESQWTQASGSSFSSTGSHARHSSHQKPTSTDFSHLPGMKIMTRDGKDVTNSASRGCKTKEQRDHAHLMRVLKACEACKKKKVRCDPSHKRTAGSSGTRTAKKAKKAATTAAPPAITTPQPTSESLDQYMFNPINPISSFSFDTTMPESLFDPTMEWDQFIQYNEEPNNMVPVDYDFLYDPAGFFSPTSSNSLFSSQPITPAQAVGAESVSAAGVDAGVSAGTAGAEAQVPLPPYLNPGGEAGNDYADFNLYSPGSSTGGLDDDPALIKDLAAPSRPDYNEYLSHQRLHDGGRYETFAGHGRSLAADAPLNDSRNADGMASLFNQEESFSLAALDSSEYYGGIIHRPSSRVPNGTSRSNPSYPRNSPTTSATNLDTANNSSVASPNPDFRSRFQPFTTSKSRISDKSTKPQSMILESGLARNAHQTPSQSETTLLAVPAKKVRTTAGRRSTPASVAGLSVSAAERLVLATGGSGLTQRSVAAANVSRAGNSVNALVSGHTVRLARTDDVVNASGSGRSVGSNALSALLSRFNQRVTSAGALSAGTAARTATTALSMAAVCLLGLVLGLAFASLCNVMLSKAASEAANAIPALPASLVAAVASTAIFSRPLSFLRRLPMATVDDMKSANLGLFQQIRSVRSNVRKEESSRPSNGGKGTMSRLSHTARPILI</sequence>
<name>A0ACC0D9D9_9PEZI</name>
<comment type="caution">
    <text evidence="1">The sequence shown here is derived from an EMBL/GenBank/DDBJ whole genome shotgun (WGS) entry which is preliminary data.</text>
</comment>
<gene>
    <name evidence="1" type="ORF">F4821DRAFT_231811</name>
</gene>
<dbReference type="EMBL" id="MU394296">
    <property type="protein sequence ID" value="KAI6089353.1"/>
    <property type="molecule type" value="Genomic_DNA"/>
</dbReference>
<evidence type="ECO:0000313" key="2">
    <source>
        <dbReference type="Proteomes" id="UP001497680"/>
    </source>
</evidence>